<accession>A0A4Z0D940</accession>
<feature type="domain" description="THIF-type NAD/FAD binding fold" evidence="1">
    <location>
        <begin position="4"/>
        <end position="223"/>
    </location>
</feature>
<sequence>MKRYLRNMDMLSLEENESLRKCKVCVVGCGGLGGYVIEMLARLGIGYITAIDGDVFEETNLNRQILSTMDNLGQNKALAAKLRVNEINPDVIVNSVNSHISEENYVDILKGHDVIVDAVDDIKTRFSLQRFAKELNIPLVHGAISGWFGQVSTIMPNDNTLNLIYKSSEKLENKLGNPSFTPALVAAVEVSEVVKLLIKRGEILRYKLLLIDTYTQNYSVVDLKSN</sequence>
<dbReference type="InterPro" id="IPR000594">
    <property type="entry name" value="ThiF_NAD_FAD-bd"/>
</dbReference>
<gene>
    <name evidence="2" type="ORF">E4100_02015</name>
</gene>
<dbReference type="Gene3D" id="3.40.50.720">
    <property type="entry name" value="NAD(P)-binding Rossmann-like Domain"/>
    <property type="match status" value="1"/>
</dbReference>
<dbReference type="GO" id="GO:0061503">
    <property type="term" value="F:tRNA threonylcarbamoyladenosine dehydratase"/>
    <property type="evidence" value="ECO:0007669"/>
    <property type="project" value="TreeGrafter"/>
</dbReference>
<dbReference type="PANTHER" id="PTHR43267">
    <property type="entry name" value="TRNA THREONYLCARBAMOYLADENOSINE DEHYDRATASE"/>
    <property type="match status" value="1"/>
</dbReference>
<comment type="caution">
    <text evidence="2">The sequence shown here is derived from an EMBL/GenBank/DDBJ whole genome shotgun (WGS) entry which is preliminary data.</text>
</comment>
<dbReference type="AlphaFoldDB" id="A0A4Z0D940"/>
<dbReference type="RefSeq" id="WP_135270338.1">
    <property type="nucleotide sequence ID" value="NZ_SRIB01000002.1"/>
</dbReference>
<dbReference type="InterPro" id="IPR045886">
    <property type="entry name" value="ThiF/MoeB/HesA"/>
</dbReference>
<dbReference type="Pfam" id="PF00899">
    <property type="entry name" value="ThiF"/>
    <property type="match status" value="1"/>
</dbReference>
<dbReference type="InterPro" id="IPR035985">
    <property type="entry name" value="Ubiquitin-activating_enz"/>
</dbReference>
<keyword evidence="3" id="KW-1185">Reference proteome</keyword>
<dbReference type="OrthoDB" id="9804150at2"/>
<organism evidence="2 3">
    <name type="scientific">Soehngenia longivitae</name>
    <dbReference type="NCBI Taxonomy" id="2562294"/>
    <lineage>
        <taxon>Bacteria</taxon>
        <taxon>Bacillati</taxon>
        <taxon>Bacillota</taxon>
        <taxon>Tissierellia</taxon>
        <taxon>Tissierellales</taxon>
        <taxon>Tissierellaceae</taxon>
        <taxon>Soehngenia</taxon>
    </lineage>
</organism>
<dbReference type="SUPFAM" id="SSF69572">
    <property type="entry name" value="Activating enzymes of the ubiquitin-like proteins"/>
    <property type="match status" value="1"/>
</dbReference>
<evidence type="ECO:0000313" key="2">
    <source>
        <dbReference type="EMBL" id="TFZ41373.1"/>
    </source>
</evidence>
<dbReference type="PANTHER" id="PTHR43267:SF1">
    <property type="entry name" value="TRNA THREONYLCARBAMOYLADENOSINE DEHYDRATASE"/>
    <property type="match status" value="1"/>
</dbReference>
<evidence type="ECO:0000313" key="3">
    <source>
        <dbReference type="Proteomes" id="UP000298381"/>
    </source>
</evidence>
<dbReference type="EMBL" id="SRIB01000002">
    <property type="protein sequence ID" value="TFZ41373.1"/>
    <property type="molecule type" value="Genomic_DNA"/>
</dbReference>
<reference evidence="2 3" key="1">
    <citation type="submission" date="2019-03" db="EMBL/GenBank/DDBJ databases">
        <title>Draft genome sequence data and analysis of a Fermenting Bacterium, Soehngenia longevitae strain 1933PT, isolated from petroleum reservoir in Azerbaijan.</title>
        <authorList>
            <person name="Grouzdev D.S."/>
            <person name="Bidzhieva S.K."/>
            <person name="Sokolova D.S."/>
            <person name="Tourova T.P."/>
            <person name="Poltaraus A.B."/>
            <person name="Nazina T.N."/>
        </authorList>
    </citation>
    <scope>NUCLEOTIDE SEQUENCE [LARGE SCALE GENOMIC DNA]</scope>
    <source>
        <strain evidence="2 3">1933P</strain>
    </source>
</reference>
<evidence type="ECO:0000259" key="1">
    <source>
        <dbReference type="Pfam" id="PF00899"/>
    </source>
</evidence>
<protein>
    <submittedName>
        <fullName evidence="2">HesA/MoeB/ThiF family protein</fullName>
    </submittedName>
</protein>
<name>A0A4Z0D940_9FIRM</name>
<dbReference type="GO" id="GO:0008641">
    <property type="term" value="F:ubiquitin-like modifier activating enzyme activity"/>
    <property type="evidence" value="ECO:0007669"/>
    <property type="project" value="InterPro"/>
</dbReference>
<dbReference type="Proteomes" id="UP000298381">
    <property type="component" value="Unassembled WGS sequence"/>
</dbReference>
<dbReference type="GO" id="GO:0061504">
    <property type="term" value="P:cyclic threonylcarbamoyladenosine biosynthetic process"/>
    <property type="evidence" value="ECO:0007669"/>
    <property type="project" value="TreeGrafter"/>
</dbReference>
<proteinExistence type="predicted"/>